<protein>
    <recommendedName>
        <fullName evidence="3">Reverse transcriptase domain-containing protein</fullName>
    </recommendedName>
</protein>
<organism evidence="1 2">
    <name type="scientific">Mytilus coruscus</name>
    <name type="common">Sea mussel</name>
    <dbReference type="NCBI Taxonomy" id="42192"/>
    <lineage>
        <taxon>Eukaryota</taxon>
        <taxon>Metazoa</taxon>
        <taxon>Spiralia</taxon>
        <taxon>Lophotrochozoa</taxon>
        <taxon>Mollusca</taxon>
        <taxon>Bivalvia</taxon>
        <taxon>Autobranchia</taxon>
        <taxon>Pteriomorphia</taxon>
        <taxon>Mytilida</taxon>
        <taxon>Mytiloidea</taxon>
        <taxon>Mytilidae</taxon>
        <taxon>Mytilinae</taxon>
        <taxon>Mytilus</taxon>
    </lineage>
</organism>
<dbReference type="SUPFAM" id="SSF56672">
    <property type="entry name" value="DNA/RNA polymerases"/>
    <property type="match status" value="1"/>
</dbReference>
<evidence type="ECO:0000313" key="2">
    <source>
        <dbReference type="Proteomes" id="UP000507470"/>
    </source>
</evidence>
<gene>
    <name evidence="1" type="ORF">MCOR_32423</name>
</gene>
<dbReference type="EMBL" id="CACVKT020005806">
    <property type="protein sequence ID" value="CAC5398025.1"/>
    <property type="molecule type" value="Genomic_DNA"/>
</dbReference>
<evidence type="ECO:0008006" key="3">
    <source>
        <dbReference type="Google" id="ProtNLM"/>
    </source>
</evidence>
<proteinExistence type="predicted"/>
<keyword evidence="2" id="KW-1185">Reference proteome</keyword>
<reference evidence="1 2" key="1">
    <citation type="submission" date="2020-06" db="EMBL/GenBank/DDBJ databases">
        <authorList>
            <person name="Li R."/>
            <person name="Bekaert M."/>
        </authorList>
    </citation>
    <scope>NUCLEOTIDE SEQUENCE [LARGE SCALE GENOMIC DNA]</scope>
    <source>
        <strain evidence="2">wild</strain>
    </source>
</reference>
<dbReference type="Proteomes" id="UP000507470">
    <property type="component" value="Unassembled WGS sequence"/>
</dbReference>
<evidence type="ECO:0000313" key="1">
    <source>
        <dbReference type="EMBL" id="CAC5398025.1"/>
    </source>
</evidence>
<sequence length="272" mass="30724">MEKAISGLNRNKAVDNVGINAENNIYGGKQLQQYLQLLFDKSFELGCVHDILNIGTLFPLYKNKGDNKSAKNYRGITIAYIQSNFMYKMQKMFEIEQGVRQGGPISADLYKLYVNPLLNILCETGLGGHIGDIGCYVPTCADDVTIISNNPLELQMLINIAANCNFKKYIHVYWLDKINKDSEGYSSLKYISGEYKITSNPNNTYLKLYRDIIKLPIRTRIASGNYILQTNRAKFNKNEVPATCKACCKEDETISHLLNSCTALEPERVSFL</sequence>
<dbReference type="AlphaFoldDB" id="A0A6J8CQ11"/>
<dbReference type="InterPro" id="IPR043502">
    <property type="entry name" value="DNA/RNA_pol_sf"/>
</dbReference>
<accession>A0A6J8CQ11</accession>
<dbReference type="OrthoDB" id="6156040at2759"/>
<name>A0A6J8CQ11_MYTCO</name>